<reference evidence="2 3" key="1">
    <citation type="submission" date="2019-03" db="EMBL/GenBank/DDBJ databases">
        <title>Genomic Encyclopedia of Type Strains, Phase IV (KMG-IV): sequencing the most valuable type-strain genomes for metagenomic binning, comparative biology and taxonomic classification.</title>
        <authorList>
            <person name="Goeker M."/>
        </authorList>
    </citation>
    <scope>NUCLEOTIDE SEQUENCE [LARGE SCALE GENOMIC DNA]</scope>
    <source>
        <strain evidence="2 3">DSM 100048</strain>
    </source>
</reference>
<dbReference type="RefSeq" id="WP_132476549.1">
    <property type="nucleotide sequence ID" value="NZ_JBEBWM010000022.1"/>
</dbReference>
<proteinExistence type="predicted"/>
<name>A0A4R3V6S4_9BURK</name>
<dbReference type="InterPro" id="IPR008407">
    <property type="entry name" value="Brnchd-chn_aa_trnsp_AzlD"/>
</dbReference>
<keyword evidence="1" id="KW-1133">Transmembrane helix</keyword>
<feature type="transmembrane region" description="Helical" evidence="1">
    <location>
        <begin position="68"/>
        <end position="88"/>
    </location>
</feature>
<dbReference type="Pfam" id="PF05437">
    <property type="entry name" value="AzlD"/>
    <property type="match status" value="1"/>
</dbReference>
<dbReference type="AlphaFoldDB" id="A0A4R3V6S4"/>
<evidence type="ECO:0000313" key="3">
    <source>
        <dbReference type="Proteomes" id="UP000294692"/>
    </source>
</evidence>
<protein>
    <submittedName>
        <fullName evidence="2">Branched-subunit amino acid transport protein</fullName>
    </submittedName>
</protein>
<feature type="transmembrane region" description="Helical" evidence="1">
    <location>
        <begin position="93"/>
        <end position="111"/>
    </location>
</feature>
<comment type="caution">
    <text evidence="2">The sequence shown here is derived from an EMBL/GenBank/DDBJ whole genome shotgun (WGS) entry which is preliminary data.</text>
</comment>
<accession>A0A4R3V6S4</accession>
<feature type="transmembrane region" description="Helical" evidence="1">
    <location>
        <begin position="6"/>
        <end position="32"/>
    </location>
</feature>
<keyword evidence="1" id="KW-0812">Transmembrane</keyword>
<keyword evidence="3" id="KW-1185">Reference proteome</keyword>
<gene>
    <name evidence="2" type="ORF">EV686_104186</name>
</gene>
<keyword evidence="1" id="KW-0472">Membrane</keyword>
<evidence type="ECO:0000256" key="1">
    <source>
        <dbReference type="SAM" id="Phobius"/>
    </source>
</evidence>
<feature type="transmembrane region" description="Helical" evidence="1">
    <location>
        <begin position="44"/>
        <end position="62"/>
    </location>
</feature>
<organism evidence="2 3">
    <name type="scientific">Paracandidimonas soli</name>
    <dbReference type="NCBI Taxonomy" id="1917182"/>
    <lineage>
        <taxon>Bacteria</taxon>
        <taxon>Pseudomonadati</taxon>
        <taxon>Pseudomonadota</taxon>
        <taxon>Betaproteobacteria</taxon>
        <taxon>Burkholderiales</taxon>
        <taxon>Alcaligenaceae</taxon>
        <taxon>Paracandidimonas</taxon>
    </lineage>
</organism>
<evidence type="ECO:0000313" key="2">
    <source>
        <dbReference type="EMBL" id="TCU99087.1"/>
    </source>
</evidence>
<dbReference type="OrthoDB" id="8638405at2"/>
<sequence>MSSDAFDPYILAVIAMLLLCSVLTRVGFFLFGDHVPLSEGVRRALRYAPAAALAAIIVPGMLPLAPGGTMTIAADQLLASLVAIFVCLRTRNAILVIVVGMAVFWGLRLFFSGFGG</sequence>
<dbReference type="EMBL" id="SMBX01000004">
    <property type="protein sequence ID" value="TCU99087.1"/>
    <property type="molecule type" value="Genomic_DNA"/>
</dbReference>
<dbReference type="Proteomes" id="UP000294692">
    <property type="component" value="Unassembled WGS sequence"/>
</dbReference>